<keyword evidence="2 4" id="KW-0238">DNA-binding</keyword>
<dbReference type="FunCoup" id="A0A1Q5PVR6">
    <property type="interactions" value="1"/>
</dbReference>
<dbReference type="PANTHER" id="PTHR30055">
    <property type="entry name" value="HTH-TYPE TRANSCRIPTIONAL REGULATOR RUTR"/>
    <property type="match status" value="1"/>
</dbReference>
<gene>
    <name evidence="6" type="ORF">BSZ40_06000</name>
</gene>
<dbReference type="InterPro" id="IPR023772">
    <property type="entry name" value="DNA-bd_HTH_TetR-type_CS"/>
</dbReference>
<organism evidence="6 7">
    <name type="scientific">Buchananella hordeovulneris</name>
    <dbReference type="NCBI Taxonomy" id="52770"/>
    <lineage>
        <taxon>Bacteria</taxon>
        <taxon>Bacillati</taxon>
        <taxon>Actinomycetota</taxon>
        <taxon>Actinomycetes</taxon>
        <taxon>Actinomycetales</taxon>
        <taxon>Actinomycetaceae</taxon>
        <taxon>Buchananella</taxon>
    </lineage>
</organism>
<reference evidence="7" key="1">
    <citation type="submission" date="2016-12" db="EMBL/GenBank/DDBJ databases">
        <authorList>
            <person name="Meng X."/>
        </authorList>
    </citation>
    <scope>NUCLEOTIDE SEQUENCE [LARGE SCALE GENOMIC DNA]</scope>
    <source>
        <strain evidence="7">DSM 20732</strain>
    </source>
</reference>
<dbReference type="Pfam" id="PF21303">
    <property type="entry name" value="TetR_C_39"/>
    <property type="match status" value="1"/>
</dbReference>
<dbReference type="PANTHER" id="PTHR30055:SF151">
    <property type="entry name" value="TRANSCRIPTIONAL REGULATORY PROTEIN"/>
    <property type="match status" value="1"/>
</dbReference>
<name>A0A1Q5PVR6_9ACTO</name>
<dbReference type="AlphaFoldDB" id="A0A1Q5PVR6"/>
<dbReference type="GO" id="GO:0003700">
    <property type="term" value="F:DNA-binding transcription factor activity"/>
    <property type="evidence" value="ECO:0007669"/>
    <property type="project" value="TreeGrafter"/>
</dbReference>
<dbReference type="SUPFAM" id="SSF46689">
    <property type="entry name" value="Homeodomain-like"/>
    <property type="match status" value="1"/>
</dbReference>
<dbReference type="InterPro" id="IPR049149">
    <property type="entry name" value="TetR/AcrR_C"/>
</dbReference>
<dbReference type="EMBL" id="MQVS01000005">
    <property type="protein sequence ID" value="OKL51703.1"/>
    <property type="molecule type" value="Genomic_DNA"/>
</dbReference>
<dbReference type="PROSITE" id="PS50977">
    <property type="entry name" value="HTH_TETR_2"/>
    <property type="match status" value="1"/>
</dbReference>
<evidence type="ECO:0000313" key="6">
    <source>
        <dbReference type="EMBL" id="OKL51703.1"/>
    </source>
</evidence>
<keyword evidence="7" id="KW-1185">Reference proteome</keyword>
<dbReference type="Pfam" id="PF00440">
    <property type="entry name" value="TetR_N"/>
    <property type="match status" value="1"/>
</dbReference>
<evidence type="ECO:0000256" key="1">
    <source>
        <dbReference type="ARBA" id="ARBA00023015"/>
    </source>
</evidence>
<keyword evidence="3" id="KW-0804">Transcription</keyword>
<dbReference type="InterPro" id="IPR009057">
    <property type="entry name" value="Homeodomain-like_sf"/>
</dbReference>
<dbReference type="PRINTS" id="PR00455">
    <property type="entry name" value="HTHTETR"/>
</dbReference>
<sequence>MMRVRKTADARREEILDAAQQLFITKGFQASTMEDILRAVGIAKGTLYHHFRSKEEILRQIVARFVRDYAERAQQIADSPAPAPERLLAALAAGRAAGADAELIDEFHAAGNAEFHVLSVVEVVRALAPIVARIIEDGVAEQAFHTDQPREVAEIILVSAGVLLDEGFFVGDQAEQPRRLQGLIFATETLLGCPRGSLAQLAGQQ</sequence>
<dbReference type="Gene3D" id="1.10.357.10">
    <property type="entry name" value="Tetracycline Repressor, domain 2"/>
    <property type="match status" value="1"/>
</dbReference>
<dbReference type="InterPro" id="IPR050109">
    <property type="entry name" value="HTH-type_TetR-like_transc_reg"/>
</dbReference>
<dbReference type="PROSITE" id="PS01081">
    <property type="entry name" value="HTH_TETR_1"/>
    <property type="match status" value="1"/>
</dbReference>
<proteinExistence type="predicted"/>
<dbReference type="STRING" id="52770.BSZ40_06000"/>
<evidence type="ECO:0000256" key="4">
    <source>
        <dbReference type="PROSITE-ProRule" id="PRU00335"/>
    </source>
</evidence>
<feature type="domain" description="HTH tetR-type" evidence="5">
    <location>
        <begin position="9"/>
        <end position="69"/>
    </location>
</feature>
<dbReference type="GO" id="GO:0000976">
    <property type="term" value="F:transcription cis-regulatory region binding"/>
    <property type="evidence" value="ECO:0007669"/>
    <property type="project" value="TreeGrafter"/>
</dbReference>
<dbReference type="FunFam" id="1.10.10.60:FF:000141">
    <property type="entry name" value="TetR family transcriptional regulator"/>
    <property type="match status" value="1"/>
</dbReference>
<dbReference type="InterPro" id="IPR001647">
    <property type="entry name" value="HTH_TetR"/>
</dbReference>
<evidence type="ECO:0000256" key="3">
    <source>
        <dbReference type="ARBA" id="ARBA00023163"/>
    </source>
</evidence>
<dbReference type="GO" id="GO:0045892">
    <property type="term" value="P:negative regulation of DNA-templated transcription"/>
    <property type="evidence" value="ECO:0007669"/>
    <property type="project" value="UniProtKB-ARBA"/>
</dbReference>
<evidence type="ECO:0000259" key="5">
    <source>
        <dbReference type="PROSITE" id="PS50977"/>
    </source>
</evidence>
<evidence type="ECO:0000313" key="7">
    <source>
        <dbReference type="Proteomes" id="UP000185612"/>
    </source>
</evidence>
<evidence type="ECO:0000256" key="2">
    <source>
        <dbReference type="ARBA" id="ARBA00023125"/>
    </source>
</evidence>
<accession>A0A1Q5PVR6</accession>
<comment type="caution">
    <text evidence="6">The sequence shown here is derived from an EMBL/GenBank/DDBJ whole genome shotgun (WGS) entry which is preliminary data.</text>
</comment>
<protein>
    <submittedName>
        <fullName evidence="6">TetR family transcriptional regulator</fullName>
    </submittedName>
</protein>
<keyword evidence="1" id="KW-0805">Transcription regulation</keyword>
<feature type="DNA-binding region" description="H-T-H motif" evidence="4">
    <location>
        <begin position="32"/>
        <end position="51"/>
    </location>
</feature>
<dbReference type="OrthoDB" id="7505659at2"/>
<dbReference type="Proteomes" id="UP000185612">
    <property type="component" value="Unassembled WGS sequence"/>
</dbReference>